<name>A0A3A4QUY3_9BACT</name>
<evidence type="ECO:0000256" key="7">
    <source>
        <dbReference type="RuleBase" id="RU004326"/>
    </source>
</evidence>
<dbReference type="InterPro" id="IPR005843">
    <property type="entry name" value="A-D-PHexomutase_C"/>
</dbReference>
<keyword evidence="3" id="KW-0597">Phosphoprotein</keyword>
<evidence type="ECO:0000259" key="10">
    <source>
        <dbReference type="Pfam" id="PF02879"/>
    </source>
</evidence>
<evidence type="ECO:0000313" key="13">
    <source>
        <dbReference type="Proteomes" id="UP000266426"/>
    </source>
</evidence>
<keyword evidence="4 7" id="KW-0479">Metal-binding</keyword>
<evidence type="ECO:0000256" key="1">
    <source>
        <dbReference type="ARBA" id="ARBA00001946"/>
    </source>
</evidence>
<proteinExistence type="inferred from homology"/>
<dbReference type="Pfam" id="PF02880">
    <property type="entry name" value="PGM_PMM_III"/>
    <property type="match status" value="1"/>
</dbReference>
<sequence length="597" mass="65983">MDTLIQARIKEWLSDDYDTQTREEIQRLIDSGNEKELVDRFYTELDFGTGGLRGIIGTGTNRINKYIVAQVTQGLASYILKQGADAAKKGVAIAYDSRYKSPEFALEAALVLAGNGIKVYLCSELRPTPFLSFCVRELGTISGIVITASHNPKEYNGYKVYWDDGGQVVPPHDKNIITEVKKVTSIKQVRKISREDAEKKKLLVMLGPDMDEKYLSQAEKLCINPSVISKVTDSLKIVFTPIHGTGVTLIPPLLKRLGFKNVHVVEQQKTPDPAFSTVASPNPEETAAMELALKDAKKINADLVIATDPDADRIGMAVKDDSGSFVLLNGNQTGSLLMYYVLSQLKAKNALPANGVVIKTIVTTELQRAIADAYGIECVDVLTGFKYIAEKIREYERQGTPEKPVKQFLYGGEESYGYLADTFVRDKDAVSTAALLAEIAAFALSKQTTVYGLLQDIYRQFGMYKEYLKSLTFKGKEGMETITKIMASLRSQPPRALANIKVNYISDYNNGTTIEPAKAQIIGTLDLPSSNVLAFSLQDNTRITIRPSGTEPKIKIYIGVQAQLDDKEPAKVEKQLVEKIEKLESDFLKIVDSIVKS</sequence>
<accession>A0A3A4QUY3</accession>
<dbReference type="Pfam" id="PF00408">
    <property type="entry name" value="PGM_PMM_IV"/>
    <property type="match status" value="1"/>
</dbReference>
<keyword evidence="6" id="KW-0413">Isomerase</keyword>
<dbReference type="InterPro" id="IPR005841">
    <property type="entry name" value="Alpha-D-phosphohexomutase_SF"/>
</dbReference>
<evidence type="ECO:0000259" key="11">
    <source>
        <dbReference type="Pfam" id="PF02880"/>
    </source>
</evidence>
<comment type="caution">
    <text evidence="12">The sequence shown here is derived from an EMBL/GenBank/DDBJ whole genome shotgun (WGS) entry which is preliminary data.</text>
</comment>
<evidence type="ECO:0000256" key="3">
    <source>
        <dbReference type="ARBA" id="ARBA00022553"/>
    </source>
</evidence>
<dbReference type="InterPro" id="IPR016066">
    <property type="entry name" value="A-D-PHexomutase_CS"/>
</dbReference>
<gene>
    <name evidence="12" type="ORF">C4541_13230</name>
</gene>
<dbReference type="SUPFAM" id="SSF53738">
    <property type="entry name" value="Phosphoglucomutase, first 3 domains"/>
    <property type="match status" value="3"/>
</dbReference>
<dbReference type="InterPro" id="IPR005846">
    <property type="entry name" value="A-D-PHexomutase_a/b/a-III"/>
</dbReference>
<organism evidence="12 13">
    <name type="scientific">Candidatus Auribacter fodinae</name>
    <dbReference type="NCBI Taxonomy" id="2093366"/>
    <lineage>
        <taxon>Bacteria</taxon>
        <taxon>Pseudomonadati</taxon>
        <taxon>Candidatus Auribacterota</taxon>
        <taxon>Candidatus Auribacteria</taxon>
        <taxon>Candidatus Auribacterales</taxon>
        <taxon>Candidatus Auribacteraceae</taxon>
        <taxon>Candidatus Auribacter</taxon>
    </lineage>
</organism>
<evidence type="ECO:0000256" key="5">
    <source>
        <dbReference type="ARBA" id="ARBA00022842"/>
    </source>
</evidence>
<comment type="cofactor">
    <cofactor evidence="1">
        <name>Mg(2+)</name>
        <dbReference type="ChEBI" id="CHEBI:18420"/>
    </cofactor>
</comment>
<evidence type="ECO:0000259" key="8">
    <source>
        <dbReference type="Pfam" id="PF00408"/>
    </source>
</evidence>
<feature type="domain" description="Alpha-D-phosphohexomutase C-terminal" evidence="8">
    <location>
        <begin position="529"/>
        <end position="576"/>
    </location>
</feature>
<dbReference type="Gene3D" id="3.40.120.10">
    <property type="entry name" value="Alpha-D-Glucose-1,6-Bisphosphate, subunit A, domain 3"/>
    <property type="match status" value="3"/>
</dbReference>
<keyword evidence="5 7" id="KW-0460">Magnesium</keyword>
<dbReference type="PRINTS" id="PR00509">
    <property type="entry name" value="PGMPMM"/>
</dbReference>
<protein>
    <submittedName>
        <fullName evidence="12">Phospho-sugar mutase</fullName>
    </submittedName>
</protein>
<dbReference type="Pfam" id="PF02878">
    <property type="entry name" value="PGM_PMM_I"/>
    <property type="match status" value="1"/>
</dbReference>
<dbReference type="SUPFAM" id="SSF55957">
    <property type="entry name" value="Phosphoglucomutase, C-terminal domain"/>
    <property type="match status" value="1"/>
</dbReference>
<dbReference type="PROSITE" id="PS00710">
    <property type="entry name" value="PGM_PMM"/>
    <property type="match status" value="1"/>
</dbReference>
<comment type="similarity">
    <text evidence="2 7">Belongs to the phosphohexose mutase family.</text>
</comment>
<dbReference type="EMBL" id="QZJZ01000104">
    <property type="protein sequence ID" value="RJP56007.1"/>
    <property type="molecule type" value="Genomic_DNA"/>
</dbReference>
<feature type="domain" description="Alpha-D-phosphohexomutase alpha/beta/alpha" evidence="11">
    <location>
        <begin position="329"/>
        <end position="459"/>
    </location>
</feature>
<evidence type="ECO:0000313" key="12">
    <source>
        <dbReference type="EMBL" id="RJP56007.1"/>
    </source>
</evidence>
<dbReference type="Proteomes" id="UP000266426">
    <property type="component" value="Unassembled WGS sequence"/>
</dbReference>
<feature type="domain" description="Alpha-D-phosphohexomutase alpha/beta/alpha" evidence="10">
    <location>
        <begin position="231"/>
        <end position="320"/>
    </location>
</feature>
<dbReference type="AlphaFoldDB" id="A0A3A4QUY3"/>
<evidence type="ECO:0000256" key="4">
    <source>
        <dbReference type="ARBA" id="ARBA00022723"/>
    </source>
</evidence>
<dbReference type="Gene3D" id="3.30.310.50">
    <property type="entry name" value="Alpha-D-phosphohexomutase, C-terminal domain"/>
    <property type="match status" value="1"/>
</dbReference>
<dbReference type="InterPro" id="IPR005844">
    <property type="entry name" value="A-D-PHexomutase_a/b/a-I"/>
</dbReference>
<dbReference type="InterPro" id="IPR016055">
    <property type="entry name" value="A-D-PHexomutase_a/b/a-I/II/III"/>
</dbReference>
<dbReference type="GO" id="GO:0000287">
    <property type="term" value="F:magnesium ion binding"/>
    <property type="evidence" value="ECO:0007669"/>
    <property type="project" value="InterPro"/>
</dbReference>
<evidence type="ECO:0000259" key="9">
    <source>
        <dbReference type="Pfam" id="PF02878"/>
    </source>
</evidence>
<feature type="domain" description="Alpha-D-phosphohexomutase alpha/beta/alpha" evidence="9">
    <location>
        <begin position="46"/>
        <end position="185"/>
    </location>
</feature>
<dbReference type="PANTHER" id="PTHR45745:SF1">
    <property type="entry name" value="PHOSPHOGLUCOMUTASE 2B-RELATED"/>
    <property type="match status" value="1"/>
</dbReference>
<dbReference type="Pfam" id="PF02879">
    <property type="entry name" value="PGM_PMM_II"/>
    <property type="match status" value="1"/>
</dbReference>
<reference evidence="12 13" key="1">
    <citation type="journal article" date="2017" name="ISME J.">
        <title>Energy and carbon metabolisms in a deep terrestrial subsurface fluid microbial community.</title>
        <authorList>
            <person name="Momper L."/>
            <person name="Jungbluth S.P."/>
            <person name="Lee M.D."/>
            <person name="Amend J.P."/>
        </authorList>
    </citation>
    <scope>NUCLEOTIDE SEQUENCE [LARGE SCALE GENOMIC DNA]</scope>
    <source>
        <strain evidence="12">SURF_26</strain>
    </source>
</reference>
<evidence type="ECO:0000256" key="2">
    <source>
        <dbReference type="ARBA" id="ARBA00010231"/>
    </source>
</evidence>
<dbReference type="InterPro" id="IPR005845">
    <property type="entry name" value="A-D-PHexomutase_a/b/a-II"/>
</dbReference>
<dbReference type="InterPro" id="IPR036900">
    <property type="entry name" value="A-D-PHexomutase_C_sf"/>
</dbReference>
<dbReference type="CDD" id="cd05799">
    <property type="entry name" value="PGM2"/>
    <property type="match status" value="1"/>
</dbReference>
<dbReference type="GO" id="GO:0006166">
    <property type="term" value="P:purine ribonucleoside salvage"/>
    <property type="evidence" value="ECO:0007669"/>
    <property type="project" value="TreeGrafter"/>
</dbReference>
<evidence type="ECO:0000256" key="6">
    <source>
        <dbReference type="ARBA" id="ARBA00023235"/>
    </source>
</evidence>
<dbReference type="GO" id="GO:0005975">
    <property type="term" value="P:carbohydrate metabolic process"/>
    <property type="evidence" value="ECO:0007669"/>
    <property type="project" value="InterPro"/>
</dbReference>
<dbReference type="PANTHER" id="PTHR45745">
    <property type="entry name" value="PHOSPHOMANNOMUTASE 45A"/>
    <property type="match status" value="1"/>
</dbReference>
<dbReference type="GO" id="GO:0008973">
    <property type="term" value="F:phosphopentomutase activity"/>
    <property type="evidence" value="ECO:0007669"/>
    <property type="project" value="TreeGrafter"/>
</dbReference>